<dbReference type="CDD" id="cd01335">
    <property type="entry name" value="Radical_SAM"/>
    <property type="match status" value="1"/>
</dbReference>
<keyword evidence="2" id="KW-0663">Pyridoxal phosphate</keyword>
<protein>
    <submittedName>
        <fullName evidence="4">Twitch domain-containing radical SAM protein</fullName>
    </submittedName>
</protein>
<dbReference type="InterPro" id="IPR058240">
    <property type="entry name" value="rSAM_sf"/>
</dbReference>
<dbReference type="Pfam" id="PF00202">
    <property type="entry name" value="Aminotran_3"/>
    <property type="match status" value="1"/>
</dbReference>
<evidence type="ECO:0000256" key="2">
    <source>
        <dbReference type="ARBA" id="ARBA00022898"/>
    </source>
</evidence>
<dbReference type="Gene3D" id="3.90.1150.10">
    <property type="entry name" value="Aspartate Aminotransferase, domain 1"/>
    <property type="match status" value="1"/>
</dbReference>
<dbReference type="PROSITE" id="PS00600">
    <property type="entry name" value="AA_TRANSFER_CLASS_3"/>
    <property type="match status" value="1"/>
</dbReference>
<gene>
    <name evidence="4" type="ORF">EWV91_05685</name>
</gene>
<dbReference type="GO" id="GO:0008483">
    <property type="term" value="F:transaminase activity"/>
    <property type="evidence" value="ECO:0007669"/>
    <property type="project" value="InterPro"/>
</dbReference>
<evidence type="ECO:0000256" key="1">
    <source>
        <dbReference type="ARBA" id="ARBA00001933"/>
    </source>
</evidence>
<organism evidence="4 5">
    <name type="scientific">Microcystis aeruginosa Ma_QC_Ca_00000000_S207</name>
    <dbReference type="NCBI Taxonomy" id="2486251"/>
    <lineage>
        <taxon>Bacteria</taxon>
        <taxon>Bacillati</taxon>
        <taxon>Cyanobacteriota</taxon>
        <taxon>Cyanophyceae</taxon>
        <taxon>Oscillatoriophycideae</taxon>
        <taxon>Chroococcales</taxon>
        <taxon>Microcystaceae</taxon>
        <taxon>Microcystis</taxon>
    </lineage>
</organism>
<dbReference type="Gene3D" id="3.40.640.10">
    <property type="entry name" value="Type I PLP-dependent aspartate aminotransferase-like (Major domain)"/>
    <property type="match status" value="1"/>
</dbReference>
<dbReference type="SUPFAM" id="SSF102114">
    <property type="entry name" value="Radical SAM enzymes"/>
    <property type="match status" value="2"/>
</dbReference>
<dbReference type="InterPro" id="IPR015422">
    <property type="entry name" value="PyrdxlP-dep_Trfase_small"/>
</dbReference>
<dbReference type="Gene3D" id="3.20.20.70">
    <property type="entry name" value="Aldolase class I"/>
    <property type="match status" value="2"/>
</dbReference>
<proteinExistence type="predicted"/>
<dbReference type="PANTHER" id="PTHR43713:SF3">
    <property type="entry name" value="GLUTAMATE-1-SEMIALDEHYDE 2,1-AMINOMUTASE 1, CHLOROPLASTIC-RELATED"/>
    <property type="match status" value="1"/>
</dbReference>
<dbReference type="InterPro" id="IPR005814">
    <property type="entry name" value="Aminotrans_3"/>
</dbReference>
<dbReference type="InterPro" id="IPR013785">
    <property type="entry name" value="Aldolase_TIM"/>
</dbReference>
<dbReference type="Proteomes" id="UP000320293">
    <property type="component" value="Unassembled WGS sequence"/>
</dbReference>
<dbReference type="NCBIfam" id="NF033640">
    <property type="entry name" value="N_Twi_rSAM"/>
    <property type="match status" value="1"/>
</dbReference>
<name>A0A552FV74_MICAE</name>
<comment type="cofactor">
    <cofactor evidence="1">
        <name>pyridoxal 5'-phosphate</name>
        <dbReference type="ChEBI" id="CHEBI:597326"/>
    </cofactor>
</comment>
<reference evidence="4 5" key="1">
    <citation type="submission" date="2019-01" db="EMBL/GenBank/DDBJ databases">
        <title>Coherence of Microcystis species and biogeography revealed through population genomics.</title>
        <authorList>
            <person name="Perez-Carrascal O.M."/>
            <person name="Terrat Y."/>
            <person name="Giani A."/>
            <person name="Fortin N."/>
            <person name="Tromas N."/>
            <person name="Shapiro B.J."/>
        </authorList>
    </citation>
    <scope>NUCLEOTIDE SEQUENCE [LARGE SCALE GENOMIC DNA]</scope>
    <source>
        <strain evidence="4">Ma_QC_Ca_00000000_S207</strain>
    </source>
</reference>
<accession>A0A552FV74</accession>
<evidence type="ECO:0000259" key="3">
    <source>
        <dbReference type="Pfam" id="PF13186"/>
    </source>
</evidence>
<dbReference type="SUPFAM" id="SSF53383">
    <property type="entry name" value="PLP-dependent transferases"/>
    <property type="match status" value="1"/>
</dbReference>
<dbReference type="CDD" id="cd21109">
    <property type="entry name" value="SPASM"/>
    <property type="match status" value="1"/>
</dbReference>
<dbReference type="Pfam" id="PF13186">
    <property type="entry name" value="SPASM"/>
    <property type="match status" value="1"/>
</dbReference>
<dbReference type="GO" id="GO:0030170">
    <property type="term" value="F:pyridoxal phosphate binding"/>
    <property type="evidence" value="ECO:0007669"/>
    <property type="project" value="InterPro"/>
</dbReference>
<dbReference type="InterPro" id="IPR015421">
    <property type="entry name" value="PyrdxlP-dep_Trfase_major"/>
</dbReference>
<feature type="domain" description="4Fe4S-binding SPASM" evidence="3">
    <location>
        <begin position="7"/>
        <end position="76"/>
    </location>
</feature>
<dbReference type="InterPro" id="IPR049704">
    <property type="entry name" value="Aminotrans_3_PPA_site"/>
</dbReference>
<evidence type="ECO:0000313" key="5">
    <source>
        <dbReference type="Proteomes" id="UP000320293"/>
    </source>
</evidence>
<evidence type="ECO:0000313" key="4">
    <source>
        <dbReference type="EMBL" id="TRU50629.1"/>
    </source>
</evidence>
<dbReference type="InterPro" id="IPR015424">
    <property type="entry name" value="PyrdxlP-dep_Trfase"/>
</dbReference>
<sequence length="1364" mass="153677">MLPKTFCILPFCQAMITNDGKVKLCSLNHGTNLVSEGRILSLHQSSLEDIWNSEYFRQLRRQMLAGEKIASCAKCYALEAEGSTSIRQVMNRYPSQRMAVAGEEQIMEWAAAIVDERGGQAPPPSALHLWLGNLCNLKCRMCSPMFSSQIAGDPVQAQWFDDRPRSETLLPVYLKGVEYTGFGELSKQGENLTRPVISQKVTISLTTKGEPVDFIEISGQKQSKQLYHLLVMTEDQLLGRQLLAGSGEWRVVVKPDPVWNPSSRLEFSLHFLPVFHLPPLTSTRTAKLNIYRWGSPLGIDIDNLRIVSKPQSGKRQPKEFLSRIPENPHWSSNEKLVFEEILAHPESLKHINFTGGEPFIQPAFATILKKLIETDHAQHISLYINTNGTVYNRRLSEMLRQFLSVELAFSVEGVGQLQEYIRTPSRWEMISGNILSFQKDHIPLSVRPTAQAYNIFGILELVRWCQEHGLRYILNNLIWEPRFLSLDMLPQLVIDEARQDWQQYLEQECDEDNRWHIETIIAALQRPRPEPRELAVLQDEFIRYTNDIDRSRGQSLAVACPRLYDRLIAAGCDFVSKYRFSQPKMTDASIVITTCEVNQHHGTGALVKKIVADTANILSIRSLDLYGGEQDLGAIALCLSNRGLSRPEAVKNTVHAVRIFHEYKVTRLLCVPYLAEDLITAIALQDLYQVPLAAYIMDDQNIGVNNIPDQLMGEFLGKCSLRLVTHPELRAAYEAKYQLEFSLLPALVSEQLISPTPQLPNLNSRSANVGALIGSISSQQCFDLLCNTIEAAGIELDWYNGTVDWYQDNQYRQQEEHSELIKNRGINLCGLLPEEKLAQILRNYSYLVMPTGALAEGDHNPRLWRMIFAVATANIPIIVLGQETTSAAQFIRRFHLGVVCDYQGESLRQALEQLRDPKNCQQMRQNGAAIASKLSAKGINQWLWESIDQGKPRDGRFEELFADNLEQEEINSQESPLCQEPMTSEEILAHCFPQRLAHGYDGHLVDINNIDYIDMVSGWGSNILGHGYQRVARAVAEQMFKYSNLGMVGPEWQNLYELLTRLIPCAETMHLVKNGSDATAAAVRLARSVTGRVKVLHRGYHGVQDWYMASIQCPGVPSSHYGQIISLDVLEVEGVQRAFVEHPGEIACLIIDPMAWPIPDRETMLTIQAIVQKEGALLIFDEVVSGFRVAIGGAQEFWGILPDLACYGKAIANGLPLSVLVGREQWLQQMSSINYGLTFSLEAVSIVAAIETINEISDRQVCQDLAAKGRILKTAYGEICQTRGIESALVGHDCRPELKFREINGFSGDYCRNLMNYELARQKVCTYGTFNLCYRHTQDDIQMVICALEKALARVALNLKSQNQ</sequence>
<dbReference type="EMBL" id="SFBF01000100">
    <property type="protein sequence ID" value="TRU50629.1"/>
    <property type="molecule type" value="Genomic_DNA"/>
</dbReference>
<dbReference type="InterPro" id="IPR023885">
    <property type="entry name" value="4Fe4S-binding_SPASM_dom"/>
</dbReference>
<comment type="caution">
    <text evidence="4">The sequence shown here is derived from an EMBL/GenBank/DDBJ whole genome shotgun (WGS) entry which is preliminary data.</text>
</comment>
<dbReference type="PANTHER" id="PTHR43713">
    <property type="entry name" value="GLUTAMATE-1-SEMIALDEHYDE 2,1-AMINOMUTASE"/>
    <property type="match status" value="1"/>
</dbReference>